<proteinExistence type="predicted"/>
<accession>A0A3B1BTD0</accession>
<dbReference type="AlphaFoldDB" id="A0A3B1BTD0"/>
<name>A0A3B1BTD0_9ZZZZ</name>
<organism evidence="2">
    <name type="scientific">hydrothermal vent metagenome</name>
    <dbReference type="NCBI Taxonomy" id="652676"/>
    <lineage>
        <taxon>unclassified sequences</taxon>
        <taxon>metagenomes</taxon>
        <taxon>ecological metagenomes</taxon>
    </lineage>
</organism>
<evidence type="ECO:0000313" key="2">
    <source>
        <dbReference type="EMBL" id="VAX14738.1"/>
    </source>
</evidence>
<keyword evidence="1" id="KW-0812">Transmembrane</keyword>
<feature type="transmembrane region" description="Helical" evidence="1">
    <location>
        <begin position="26"/>
        <end position="46"/>
    </location>
</feature>
<dbReference type="EMBL" id="UOGA01000007">
    <property type="protein sequence ID" value="VAX14738.1"/>
    <property type="molecule type" value="Genomic_DNA"/>
</dbReference>
<evidence type="ECO:0000256" key="1">
    <source>
        <dbReference type="SAM" id="Phobius"/>
    </source>
</evidence>
<keyword evidence="1" id="KW-0472">Membrane</keyword>
<reference evidence="2" key="1">
    <citation type="submission" date="2018-06" db="EMBL/GenBank/DDBJ databases">
        <authorList>
            <person name="Zhirakovskaya E."/>
        </authorList>
    </citation>
    <scope>NUCLEOTIDE SEQUENCE</scope>
</reference>
<keyword evidence="1" id="KW-1133">Transmembrane helix</keyword>
<protein>
    <submittedName>
        <fullName evidence="2">Uncharacterized protein</fullName>
    </submittedName>
</protein>
<gene>
    <name evidence="2" type="ORF">MNBD_NITROSPINAE04-1165</name>
</gene>
<sequence length="375" mass="38946">MYKKNSRIITNQPGGGESQVSDKRLLSVKGILLAALAVAGLSVYAGCGKVGSSDIPTPAITKSAIVSFEAIGPRGDTSDGSGKMSVRAQSRDLLEVIATVTGLNRTVGFFIPEDWGTWQGGTLNDDDSFTYYPVDGSGTAKGTLVAGSNAGRHDVIARYQDFGAGDYVEARLSITFNLATMSIFPSTIVLNSDPSKGKVVEVRGALPPVEWWVSHPDVMGFHIRDETSIILFWIDAQKPIGSTSLPAGGGTLTVLDAEGQQATAIVYMINTGCTAGVLTLSPSTGPTTTAITVTVEDQDRALDGGTTVTVFVSGAQTSATSVVLNQTGGTSSSLYSAVYTYTSGTTGAVTFTYQDPDEPSNNCISGSITATFTGT</sequence>